<evidence type="ECO:0000256" key="2">
    <source>
        <dbReference type="ARBA" id="ARBA00022448"/>
    </source>
</evidence>
<dbReference type="GO" id="GO:0005886">
    <property type="term" value="C:plasma membrane"/>
    <property type="evidence" value="ECO:0007669"/>
    <property type="project" value="UniProtKB-SubCell"/>
</dbReference>
<feature type="transmembrane region" description="Helical" evidence="18">
    <location>
        <begin position="417"/>
        <end position="439"/>
    </location>
</feature>
<feature type="transmembrane region" description="Helical" evidence="18">
    <location>
        <begin position="382"/>
        <end position="411"/>
    </location>
</feature>
<evidence type="ECO:0000313" key="20">
    <source>
        <dbReference type="EMBL" id="CAD7258162.1"/>
    </source>
</evidence>
<keyword evidence="4" id="KW-0597">Phosphoprotein</keyword>
<dbReference type="Gene3D" id="1.20.1250.20">
    <property type="entry name" value="MFS general substrate transporter like domains"/>
    <property type="match status" value="1"/>
</dbReference>
<feature type="transmembrane region" description="Helical" evidence="18">
    <location>
        <begin position="284"/>
        <end position="305"/>
    </location>
</feature>
<keyword evidence="2" id="KW-0813">Transport</keyword>
<evidence type="ECO:0000256" key="18">
    <source>
        <dbReference type="SAM" id="Phobius"/>
    </source>
</evidence>
<evidence type="ECO:0000256" key="6">
    <source>
        <dbReference type="ARBA" id="ARBA00022989"/>
    </source>
</evidence>
<dbReference type="GO" id="GO:0097037">
    <property type="term" value="P:heme export"/>
    <property type="evidence" value="ECO:0007669"/>
    <property type="project" value="TreeGrafter"/>
</dbReference>
<feature type="transmembrane region" description="Helical" evidence="18">
    <location>
        <begin position="325"/>
        <end position="345"/>
    </location>
</feature>
<evidence type="ECO:0000256" key="1">
    <source>
        <dbReference type="ARBA" id="ARBA00004651"/>
    </source>
</evidence>
<keyword evidence="7" id="KW-0265">Erythrocyte maturation</keyword>
<feature type="transmembrane region" description="Helical" evidence="18">
    <location>
        <begin position="200"/>
        <end position="218"/>
    </location>
</feature>
<evidence type="ECO:0000256" key="4">
    <source>
        <dbReference type="ARBA" id="ARBA00022553"/>
    </source>
</evidence>
<comment type="similarity">
    <text evidence="14">Belongs to the major facilitator superfamily. Feline leukemia virus subgroup C receptor (TC 2.A.1.28.1) family.</text>
</comment>
<dbReference type="AlphaFoldDB" id="A0A7R9FXK0"/>
<dbReference type="GO" id="GO:0020037">
    <property type="term" value="F:heme binding"/>
    <property type="evidence" value="ECO:0007669"/>
    <property type="project" value="TreeGrafter"/>
</dbReference>
<evidence type="ECO:0000259" key="19">
    <source>
        <dbReference type="PROSITE" id="PS50850"/>
    </source>
</evidence>
<dbReference type="InterPro" id="IPR036259">
    <property type="entry name" value="MFS_trans_sf"/>
</dbReference>
<evidence type="ECO:0000256" key="10">
    <source>
        <dbReference type="ARBA" id="ARBA00023180"/>
    </source>
</evidence>
<gene>
    <name evidence="20" type="ORF">TSIB3V08_LOCUS2404</name>
</gene>
<comment type="catalytic activity">
    <reaction evidence="12">
        <text>choline(out) = choline(in)</text>
        <dbReference type="Rhea" id="RHEA:32751"/>
        <dbReference type="ChEBI" id="CHEBI:15354"/>
    </reaction>
</comment>
<feature type="transmembrane region" description="Helical" evidence="18">
    <location>
        <begin position="474"/>
        <end position="499"/>
    </location>
</feature>
<keyword evidence="6 18" id="KW-1133">Transmembrane helix</keyword>
<evidence type="ECO:0000256" key="7">
    <source>
        <dbReference type="ARBA" id="ARBA00023057"/>
    </source>
</evidence>
<dbReference type="SUPFAM" id="SSF103473">
    <property type="entry name" value="MFS general substrate transporter"/>
    <property type="match status" value="1"/>
</dbReference>
<name>A0A7R9FXK0_TIMSH</name>
<keyword evidence="5 18" id="KW-0812">Transmembrane</keyword>
<dbReference type="PROSITE" id="PS50850">
    <property type="entry name" value="MFS"/>
    <property type="match status" value="1"/>
</dbReference>
<dbReference type="CDD" id="cd17398">
    <property type="entry name" value="MFS_FLVCR_like"/>
    <property type="match status" value="1"/>
</dbReference>
<evidence type="ECO:0000256" key="3">
    <source>
        <dbReference type="ARBA" id="ARBA00022475"/>
    </source>
</evidence>
<dbReference type="GO" id="GO:0006783">
    <property type="term" value="P:heme biosynthetic process"/>
    <property type="evidence" value="ECO:0007669"/>
    <property type="project" value="UniProtKB-ARBA"/>
</dbReference>
<sequence>MGLDAEGILFDDPNIHYVSKTFKLVRLLTPIGSVLVCSAKGLSNLLCGVVVSALGYESKGPGLDSRLVLLVFSRKGNYPNSVINLARARSKSFHWFHALILSPSPHRDTEMVYDYDIWASSGQSVTMSSDYKLVSKTEPSVQEKSGDEKTYQLYAQRWLVLGIFVSVSMLNATQWIQFAIVGNIMTRYYGVGNMAIEWTSMIYMVTYIPLMLPAVLIMDKWGIRKSLILGSFGTAVGSWIKVAGIGQSMFWAAFTGQAVVAISQVFILSVPPKLAAVWFPADKVSSACSIGVFGNQLGIAVGFLLSPLMVKNHPELKDIGSDLAVMYYGMAGITTLCFFLVLLFFREGPPTSPSATQDLKMSSIETPTFGQSLKKLFGNVNYLFLIASYGINVGVFFALSTLLNQIILMYFPGGEEFAGSVGLDIIVSGMVGSVVSGFILDKTHKFKETALAVYCMSLVGMVVFTFTIDMGSKIIVYFTSGLLGFFMTGYLPVGFEFAAELTYPEPETTSAGILSASTQVFGVIFTSAYSWLLGQYGPRWANAVLSCTLVAGAAMTAAIKADLRRQGACAQAPVAANVAIDSCKTRLQDGEQ</sequence>
<evidence type="ECO:0000256" key="15">
    <source>
        <dbReference type="ARBA" id="ARBA00060240"/>
    </source>
</evidence>
<feature type="transmembrane region" description="Helical" evidence="18">
    <location>
        <begin position="451"/>
        <end position="468"/>
    </location>
</feature>
<comment type="subcellular location">
    <subcellularLocation>
        <location evidence="1">Cell membrane</location>
        <topology evidence="1">Multi-pass membrane protein</topology>
    </subcellularLocation>
</comment>
<reference evidence="20" key="1">
    <citation type="submission" date="2020-11" db="EMBL/GenBank/DDBJ databases">
        <authorList>
            <person name="Tran Van P."/>
        </authorList>
    </citation>
    <scope>NUCLEOTIDE SEQUENCE</scope>
</reference>
<dbReference type="PANTHER" id="PTHR10924:SF4">
    <property type="entry name" value="GH15861P"/>
    <property type="match status" value="1"/>
</dbReference>
<feature type="domain" description="Major facilitator superfamily (MFS) profile" evidence="19">
    <location>
        <begin position="159"/>
        <end position="564"/>
    </location>
</feature>
<evidence type="ECO:0000256" key="12">
    <source>
        <dbReference type="ARBA" id="ARBA00036811"/>
    </source>
</evidence>
<organism evidence="20">
    <name type="scientific">Timema shepardi</name>
    <name type="common">Walking stick</name>
    <dbReference type="NCBI Taxonomy" id="629360"/>
    <lineage>
        <taxon>Eukaryota</taxon>
        <taxon>Metazoa</taxon>
        <taxon>Ecdysozoa</taxon>
        <taxon>Arthropoda</taxon>
        <taxon>Hexapoda</taxon>
        <taxon>Insecta</taxon>
        <taxon>Pterygota</taxon>
        <taxon>Neoptera</taxon>
        <taxon>Polyneoptera</taxon>
        <taxon>Phasmatodea</taxon>
        <taxon>Timematodea</taxon>
        <taxon>Timematoidea</taxon>
        <taxon>Timematidae</taxon>
        <taxon>Timema</taxon>
    </lineage>
</organism>
<dbReference type="GO" id="GO:0043249">
    <property type="term" value="P:erythrocyte maturation"/>
    <property type="evidence" value="ECO:0007669"/>
    <property type="project" value="UniProtKB-KW"/>
</dbReference>
<feature type="transmembrane region" description="Helical" evidence="18">
    <location>
        <begin position="250"/>
        <end position="272"/>
    </location>
</feature>
<keyword evidence="8 18" id="KW-0472">Membrane</keyword>
<feature type="transmembrane region" description="Helical" evidence="18">
    <location>
        <begin position="158"/>
        <end position="180"/>
    </location>
</feature>
<dbReference type="PANTHER" id="PTHR10924">
    <property type="entry name" value="MAJOR FACILITATOR SUPERFAMILY PROTEIN-RELATED"/>
    <property type="match status" value="1"/>
</dbReference>
<comment type="function">
    <text evidence="15">Uniporter that mediates the transport of extracellular choline and ethanolamine into cells, thereby playing a key role in phospholipid biosynthesis. Choline and ethanolamine are the precursors of phosphatidylcholine and phosphatidylethanolamine, respectively, the two most abundant phospholipids. Transport is not coupled with proton transport and is exclusively driven by the choline (or ethanolamine) gradient across the plasma membrane. Also acts as a heme b transporter that mediates heme efflux from the cytoplasm to the extracellular compartment.</text>
</comment>
<proteinExistence type="inferred from homology"/>
<evidence type="ECO:0000256" key="8">
    <source>
        <dbReference type="ARBA" id="ARBA00023136"/>
    </source>
</evidence>
<keyword evidence="10" id="KW-0325">Glycoprotein</keyword>
<feature type="transmembrane region" description="Helical" evidence="18">
    <location>
        <begin position="511"/>
        <end position="534"/>
    </location>
</feature>
<evidence type="ECO:0000256" key="17">
    <source>
        <dbReference type="ARBA" id="ARBA00080886"/>
    </source>
</evidence>
<evidence type="ECO:0000256" key="9">
    <source>
        <dbReference type="ARBA" id="ARBA00023170"/>
    </source>
</evidence>
<evidence type="ECO:0000256" key="5">
    <source>
        <dbReference type="ARBA" id="ARBA00022692"/>
    </source>
</evidence>
<evidence type="ECO:0000256" key="16">
    <source>
        <dbReference type="ARBA" id="ARBA00068050"/>
    </source>
</evidence>
<evidence type="ECO:0000256" key="14">
    <source>
        <dbReference type="ARBA" id="ARBA00046338"/>
    </source>
</evidence>
<comment type="catalytic activity">
    <reaction evidence="11">
        <text>heme b(in) = heme b(out)</text>
        <dbReference type="Rhea" id="RHEA:75443"/>
        <dbReference type="ChEBI" id="CHEBI:60344"/>
    </reaction>
</comment>
<comment type="catalytic activity">
    <reaction evidence="13">
        <text>ethanolamine(in) = ethanolamine(out)</text>
        <dbReference type="Rhea" id="RHEA:32747"/>
        <dbReference type="ChEBI" id="CHEBI:57603"/>
    </reaction>
</comment>
<evidence type="ECO:0000256" key="13">
    <source>
        <dbReference type="ARBA" id="ARBA00045087"/>
    </source>
</evidence>
<dbReference type="InterPro" id="IPR049680">
    <property type="entry name" value="FLVCR1-2_SLC49-like"/>
</dbReference>
<feature type="transmembrane region" description="Helical" evidence="18">
    <location>
        <begin position="540"/>
        <end position="559"/>
    </location>
</feature>
<protein>
    <recommendedName>
        <fullName evidence="16">Choline/ethanolamine transporter FLVCR1</fullName>
    </recommendedName>
    <alternativeName>
        <fullName evidence="17">Heme transporter FLVCR1</fullName>
    </alternativeName>
</protein>
<dbReference type="InterPro" id="IPR020846">
    <property type="entry name" value="MFS_dom"/>
</dbReference>
<dbReference type="GO" id="GO:0031966">
    <property type="term" value="C:mitochondrial membrane"/>
    <property type="evidence" value="ECO:0007669"/>
    <property type="project" value="UniProtKB-ARBA"/>
</dbReference>
<dbReference type="InterPro" id="IPR011701">
    <property type="entry name" value="MFS"/>
</dbReference>
<accession>A0A7R9FXK0</accession>
<dbReference type="GO" id="GO:0015232">
    <property type="term" value="F:heme transmembrane transporter activity"/>
    <property type="evidence" value="ECO:0007669"/>
    <property type="project" value="UniProtKB-ARBA"/>
</dbReference>
<dbReference type="FunFam" id="1.20.1250.20:FF:000184">
    <property type="entry name" value="Feline leukemia virus subgroup C receptor-related protein 1"/>
    <property type="match status" value="1"/>
</dbReference>
<keyword evidence="3" id="KW-1003">Cell membrane</keyword>
<dbReference type="EMBL" id="OC000725">
    <property type="protein sequence ID" value="CAD7258162.1"/>
    <property type="molecule type" value="Genomic_DNA"/>
</dbReference>
<evidence type="ECO:0000256" key="11">
    <source>
        <dbReference type="ARBA" id="ARBA00035075"/>
    </source>
</evidence>
<dbReference type="Pfam" id="PF07690">
    <property type="entry name" value="MFS_1"/>
    <property type="match status" value="1"/>
</dbReference>
<keyword evidence="9" id="KW-0675">Receptor</keyword>